<proteinExistence type="predicted"/>
<name>M2XKF9_GALSU</name>
<feature type="region of interest" description="Disordered" evidence="1">
    <location>
        <begin position="191"/>
        <end position="228"/>
    </location>
</feature>
<evidence type="ECO:0000313" key="3">
    <source>
        <dbReference type="EMBL" id="EME30622.1"/>
    </source>
</evidence>
<gene>
    <name evidence="3" type="ORF">Gasu_20820</name>
</gene>
<dbReference type="AlphaFoldDB" id="M2XKF9"/>
<accession>M2XKF9</accession>
<keyword evidence="4" id="KW-1185">Reference proteome</keyword>
<evidence type="ECO:0000313" key="4">
    <source>
        <dbReference type="Proteomes" id="UP000030680"/>
    </source>
</evidence>
<sequence length="288" mass="33657">MDMSFNQRQRYLEQQKPPPWLVFGTWDKLIRHRIGFSYPTEKQAFSQNSSAYLRRTTYEEKSRSSSTKRYPCSDDGSSYNVSSVVAYSDITEENYNCAVDEEEHIQNIISKYIQGEGNKKASTKTTKKYTEVIDENDAESVVSQMSERRKECDDSLAEYGKKQRSTILCSRRVSLNEEQSEESLTQSFKKMVEGESFQQKESKNSPRKESKSSSKAPPFRKMEHRHSVDTKLRDQLLIEIQYGRDRLRSTPLQQKQVHLEPLTPREQLLQEIRIGKQLKNITPIHFEC</sequence>
<reference evidence="4" key="1">
    <citation type="journal article" date="2013" name="Science">
        <title>Gene transfer from bacteria and archaea facilitated evolution of an extremophilic eukaryote.</title>
        <authorList>
            <person name="Schonknecht G."/>
            <person name="Chen W.H."/>
            <person name="Ternes C.M."/>
            <person name="Barbier G.G."/>
            <person name="Shrestha R.P."/>
            <person name="Stanke M."/>
            <person name="Brautigam A."/>
            <person name="Baker B.J."/>
            <person name="Banfield J.F."/>
            <person name="Garavito R.M."/>
            <person name="Carr K."/>
            <person name="Wilkerson C."/>
            <person name="Rensing S.A."/>
            <person name="Gagneul D."/>
            <person name="Dickenson N.E."/>
            <person name="Oesterhelt C."/>
            <person name="Lercher M.J."/>
            <person name="Weber A.P."/>
        </authorList>
    </citation>
    <scope>NUCLEOTIDE SEQUENCE [LARGE SCALE GENOMIC DNA]</scope>
    <source>
        <strain evidence="4">074W</strain>
    </source>
</reference>
<evidence type="ECO:0000259" key="2">
    <source>
        <dbReference type="PROSITE" id="PS51082"/>
    </source>
</evidence>
<dbReference type="OrthoDB" id="10450088at2759"/>
<feature type="compositionally biased region" description="Basic and acidic residues" evidence="1">
    <location>
        <begin position="191"/>
        <end position="212"/>
    </location>
</feature>
<dbReference type="InterPro" id="IPR003124">
    <property type="entry name" value="WH2_dom"/>
</dbReference>
<dbReference type="Proteomes" id="UP000030680">
    <property type="component" value="Unassembled WGS sequence"/>
</dbReference>
<dbReference type="GeneID" id="17089340"/>
<evidence type="ECO:0000256" key="1">
    <source>
        <dbReference type="SAM" id="MobiDB-lite"/>
    </source>
</evidence>
<protein>
    <recommendedName>
        <fullName evidence="2">WH2 domain-containing protein</fullName>
    </recommendedName>
</protein>
<dbReference type="GO" id="GO:0003779">
    <property type="term" value="F:actin binding"/>
    <property type="evidence" value="ECO:0007669"/>
    <property type="project" value="InterPro"/>
</dbReference>
<dbReference type="EMBL" id="KB454498">
    <property type="protein sequence ID" value="EME30622.1"/>
    <property type="molecule type" value="Genomic_DNA"/>
</dbReference>
<dbReference type="RefSeq" id="XP_005707142.1">
    <property type="nucleotide sequence ID" value="XM_005707085.1"/>
</dbReference>
<dbReference type="Gramene" id="EME30622">
    <property type="protein sequence ID" value="EME30622"/>
    <property type="gene ID" value="Gasu_20820"/>
</dbReference>
<dbReference type="KEGG" id="gsl:Gasu_20820"/>
<feature type="domain" description="WH2" evidence="2">
    <location>
        <begin position="264"/>
        <end position="281"/>
    </location>
</feature>
<dbReference type="PROSITE" id="PS51082">
    <property type="entry name" value="WH2"/>
    <property type="match status" value="1"/>
</dbReference>
<organism evidence="3 4">
    <name type="scientific">Galdieria sulphuraria</name>
    <name type="common">Red alga</name>
    <dbReference type="NCBI Taxonomy" id="130081"/>
    <lineage>
        <taxon>Eukaryota</taxon>
        <taxon>Rhodophyta</taxon>
        <taxon>Bangiophyceae</taxon>
        <taxon>Galdieriales</taxon>
        <taxon>Galdieriaceae</taxon>
        <taxon>Galdieria</taxon>
    </lineage>
</organism>